<evidence type="ECO:0000259" key="1">
    <source>
        <dbReference type="Pfam" id="PF00501"/>
    </source>
</evidence>
<name>D6SS09_9BACT</name>
<dbReference type="InterPro" id="IPR042099">
    <property type="entry name" value="ANL_N_sf"/>
</dbReference>
<dbReference type="RefSeq" id="WP_008870827.1">
    <property type="nucleotide sequence ID" value="NZ_ACJN02000003.1"/>
</dbReference>
<dbReference type="GO" id="GO:0016874">
    <property type="term" value="F:ligase activity"/>
    <property type="evidence" value="ECO:0007669"/>
    <property type="project" value="UniProtKB-KW"/>
</dbReference>
<evidence type="ECO:0000313" key="3">
    <source>
        <dbReference type="Proteomes" id="UP000005496"/>
    </source>
</evidence>
<accession>D6SS09</accession>
<feature type="domain" description="AMP-dependent synthetase/ligase" evidence="1">
    <location>
        <begin position="79"/>
        <end position="291"/>
    </location>
</feature>
<dbReference type="Gene3D" id="3.40.50.12780">
    <property type="entry name" value="N-terminal domain of ligase-like"/>
    <property type="match status" value="1"/>
</dbReference>
<keyword evidence="2" id="KW-0436">Ligase</keyword>
<dbReference type="eggNOG" id="COG1541">
    <property type="taxonomic scope" value="Bacteria"/>
</dbReference>
<proteinExistence type="predicted"/>
<dbReference type="InterPro" id="IPR000873">
    <property type="entry name" value="AMP-dep_synth/lig_dom"/>
</dbReference>
<sequence>MTWKHAFSPGLEFAAPEKIYKRQLALLKNHVQYLSRNSRFYRKIFTDSGLDQESIAQLDDLRKFPITSKSDLEGYTQDFLCVAEEEVADLCLTSGTTGHPAALKQTRGDLDRLAFNEETAFGAAGIHKRDKVLIAAAMDRCFMAGLAYFMGLMRIGAAIIRAGSSSMPVLMDLVQSHRPTAMVGVPTLMLTVAQRLAEKGEDPRSLGMQRLVCIGEPVRNQDFTLSPLGKRLQEFWGAKIFGTYASTEMATTFCECEQGKGGHFHPELIVVEILNKDGEPVKQGESGEVVTTPLQVAGMPLLRFRTGDMAVLHTDPCSCGRSTPRLSPILGRKCQLLKIKGTTVYPQAIFSVLQEIPEVVNFYIEVTGRFALSDHVRVVAGTRSPGLTSLMVAERIASRIRIKPEVVLTDPEAVQTRTMVQGKRKPATFFDLREELYE</sequence>
<dbReference type="Proteomes" id="UP000005496">
    <property type="component" value="Unassembled WGS sequence"/>
</dbReference>
<dbReference type="OrthoDB" id="580775at2"/>
<organism evidence="2 3">
    <name type="scientific">Desulfonatronospira thiodismutans ASO3-1</name>
    <dbReference type="NCBI Taxonomy" id="555779"/>
    <lineage>
        <taxon>Bacteria</taxon>
        <taxon>Pseudomonadati</taxon>
        <taxon>Thermodesulfobacteriota</taxon>
        <taxon>Desulfovibrionia</taxon>
        <taxon>Desulfovibrionales</taxon>
        <taxon>Desulfonatronovibrionaceae</taxon>
        <taxon>Desulfonatronospira</taxon>
    </lineage>
</organism>
<reference evidence="2" key="1">
    <citation type="submission" date="2010-05" db="EMBL/GenBank/DDBJ databases">
        <title>The draft genome of Desulfonatronospira thiodismutans ASO3-1.</title>
        <authorList>
            <consortium name="US DOE Joint Genome Institute (JGI-PGF)"/>
            <person name="Lucas S."/>
            <person name="Copeland A."/>
            <person name="Lapidus A."/>
            <person name="Cheng J.-F."/>
            <person name="Bruce D."/>
            <person name="Goodwin L."/>
            <person name="Pitluck S."/>
            <person name="Chertkov O."/>
            <person name="Brettin T."/>
            <person name="Detter J.C."/>
            <person name="Han C."/>
            <person name="Land M.L."/>
            <person name="Hauser L."/>
            <person name="Kyrpides N."/>
            <person name="Mikhailova N."/>
            <person name="Muyzer G."/>
            <person name="Woyke T."/>
        </authorList>
    </citation>
    <scope>NUCLEOTIDE SEQUENCE [LARGE SCALE GENOMIC DNA]</scope>
    <source>
        <strain evidence="2">ASO3-1</strain>
    </source>
</reference>
<gene>
    <name evidence="2" type="ORF">Dthio_PD0809</name>
</gene>
<dbReference type="EMBL" id="ACJN02000003">
    <property type="protein sequence ID" value="EFI33475.1"/>
    <property type="molecule type" value="Genomic_DNA"/>
</dbReference>
<dbReference type="PANTHER" id="PTHR43845">
    <property type="entry name" value="BLR5969 PROTEIN"/>
    <property type="match status" value="1"/>
</dbReference>
<dbReference type="Pfam" id="PF00501">
    <property type="entry name" value="AMP-binding"/>
    <property type="match status" value="1"/>
</dbReference>
<keyword evidence="3" id="KW-1185">Reference proteome</keyword>
<evidence type="ECO:0000313" key="2">
    <source>
        <dbReference type="EMBL" id="EFI33475.1"/>
    </source>
</evidence>
<comment type="caution">
    <text evidence="2">The sequence shown here is derived from an EMBL/GenBank/DDBJ whole genome shotgun (WGS) entry which is preliminary data.</text>
</comment>
<dbReference type="PANTHER" id="PTHR43845:SF1">
    <property type="entry name" value="BLR5969 PROTEIN"/>
    <property type="match status" value="1"/>
</dbReference>
<dbReference type="InterPro" id="IPR045851">
    <property type="entry name" value="AMP-bd_C_sf"/>
</dbReference>
<protein>
    <submittedName>
        <fullName evidence="2">AMP-dependent synthetase and ligase</fullName>
    </submittedName>
</protein>
<dbReference type="Gene3D" id="3.30.300.30">
    <property type="match status" value="1"/>
</dbReference>
<dbReference type="AlphaFoldDB" id="D6SS09"/>
<dbReference type="SUPFAM" id="SSF56801">
    <property type="entry name" value="Acetyl-CoA synthetase-like"/>
    <property type="match status" value="1"/>
</dbReference>